<dbReference type="AlphaFoldDB" id="A0AAE3M3Q1"/>
<organism evidence="1 2">
    <name type="scientific">Plebeiibacterium sediminum</name>
    <dbReference type="NCBI Taxonomy" id="2992112"/>
    <lineage>
        <taxon>Bacteria</taxon>
        <taxon>Pseudomonadati</taxon>
        <taxon>Bacteroidota</taxon>
        <taxon>Bacteroidia</taxon>
        <taxon>Marinilabiliales</taxon>
        <taxon>Marinilabiliaceae</taxon>
        <taxon>Plebeiibacterium</taxon>
    </lineage>
</organism>
<accession>A0AAE3M3Q1</accession>
<proteinExistence type="predicted"/>
<dbReference type="RefSeq" id="WP_301189803.1">
    <property type="nucleotide sequence ID" value="NZ_JAPDPJ010000011.1"/>
</dbReference>
<evidence type="ECO:0000313" key="2">
    <source>
        <dbReference type="Proteomes" id="UP001209229"/>
    </source>
</evidence>
<evidence type="ECO:0000313" key="1">
    <source>
        <dbReference type="EMBL" id="MCW3786237.1"/>
    </source>
</evidence>
<name>A0AAE3M3Q1_9BACT</name>
<reference evidence="1" key="1">
    <citation type="submission" date="2022-10" db="EMBL/GenBank/DDBJ databases">
        <authorList>
            <person name="Yu W.X."/>
        </authorList>
    </citation>
    <scope>NUCLEOTIDE SEQUENCE</scope>
    <source>
        <strain evidence="1">AAT</strain>
    </source>
</reference>
<gene>
    <name evidence="1" type="ORF">OM075_07155</name>
</gene>
<keyword evidence="2" id="KW-1185">Reference proteome</keyword>
<dbReference type="Proteomes" id="UP001209229">
    <property type="component" value="Unassembled WGS sequence"/>
</dbReference>
<comment type="caution">
    <text evidence="1">The sequence shown here is derived from an EMBL/GenBank/DDBJ whole genome shotgun (WGS) entry which is preliminary data.</text>
</comment>
<sequence length="292" mass="32473">MKQLDKILLGHNPLFGVDHLSQERGNAKQQKFENKSALVEVLRYAHSKGVKAMMMSTHPRSKVILDILSTDPVLKDDFTVYPLLPYIVKYVRQANEKGMFNVLTDLLSQAGAGKSLSMMLTGMTGLVGGNLYKMIKILIDIEMLPFKGHKIGAIFMHDALVDLALGLGCDEAFDVFRDHIQKEYGVPGGLISKNVPLLRNRLDERGWDDYLIMAAFNKTGFYLNPSLDATIKAVQKPGMNFIPMSTLAAGAIPPEEAFEFIGQFPEIKSVVVGMSKKSHIDQTVDLINKYIK</sequence>
<dbReference type="EMBL" id="JAPDPJ010000011">
    <property type="protein sequence ID" value="MCW3786237.1"/>
    <property type="molecule type" value="Genomic_DNA"/>
</dbReference>
<protein>
    <submittedName>
        <fullName evidence="1">Uncharacterized protein</fullName>
    </submittedName>
</protein>